<feature type="region of interest" description="Disordered" evidence="1">
    <location>
        <begin position="1"/>
        <end position="60"/>
    </location>
</feature>
<dbReference type="GeneID" id="60323754"/>
<feature type="compositionally biased region" description="Low complexity" evidence="1">
    <location>
        <begin position="17"/>
        <end position="30"/>
    </location>
</feature>
<sequence length="60" mass="6361">MTTAGSVRNGSNRPSMTATARPTTIPTTTTEHSHPPRLAGREGNGRNAITEQLNKGTTEQ</sequence>
<dbReference type="EMBL" id="JF704105">
    <property type="protein sequence ID" value="AEJ95833.1"/>
    <property type="molecule type" value="Genomic_DNA"/>
</dbReference>
<evidence type="ECO:0000313" key="3">
    <source>
        <dbReference type="Proteomes" id="UP000225983"/>
    </source>
</evidence>
<feature type="compositionally biased region" description="Polar residues" evidence="1">
    <location>
        <begin position="1"/>
        <end position="16"/>
    </location>
</feature>
<protein>
    <submittedName>
        <fullName evidence="2">Uncharacterized protein</fullName>
    </submittedName>
</protein>
<reference evidence="2 3" key="1">
    <citation type="journal article" date="2012" name="J. Virol.">
        <title>Complete Genome Sequences of 138 Mycobacteriophages.</title>
        <authorList>
            <consortium name="the Science Education Alliance Phage Hunters Advancing Genomics and Evolutionary Science Program"/>
            <consortium name="the KwaZulu-Natal Research Institute for Tuberculosis and HIV Mycobacterial Genetics Course Students"/>
            <consortium name="the Phage Hunters Integrating Research and Education Program"/>
            <person name="Hatfull G.F."/>
        </authorList>
    </citation>
    <scope>NUCLEOTIDE SEQUENCE [LARGE SCALE GENOMIC DNA]</scope>
    <source>
        <strain evidence="3">Adephagia</strain>
    </source>
</reference>
<evidence type="ECO:0000256" key="1">
    <source>
        <dbReference type="SAM" id="MobiDB-lite"/>
    </source>
</evidence>
<dbReference type="Proteomes" id="UP000225983">
    <property type="component" value="Segment"/>
</dbReference>
<gene>
    <name evidence="2" type="primary">64</name>
    <name evidence="2" type="ORF">ADEPHAGIA_64</name>
</gene>
<feature type="compositionally biased region" description="Polar residues" evidence="1">
    <location>
        <begin position="47"/>
        <end position="60"/>
    </location>
</feature>
<keyword evidence="3" id="KW-1185">Reference proteome</keyword>
<dbReference type="KEGG" id="vg:60323754"/>
<accession>G1BPR8</accession>
<proteinExistence type="predicted"/>
<evidence type="ECO:0000313" key="2">
    <source>
        <dbReference type="EMBL" id="AEJ95833.1"/>
    </source>
</evidence>
<name>G1BPR8_9CAUD</name>
<organism evidence="2 3">
    <name type="scientific">Mycobacterium phage Adephagia</name>
    <dbReference type="NCBI Taxonomy" id="1034127"/>
    <lineage>
        <taxon>Viruses</taxon>
        <taxon>Duplodnaviria</taxon>
        <taxon>Heunggongvirae</taxon>
        <taxon>Uroviricota</taxon>
        <taxon>Caudoviricetes</taxon>
        <taxon>Weiservirinae</taxon>
        <taxon>Anayavirus</taxon>
        <taxon>Anayavirus adephagia</taxon>
    </lineage>
</organism>
<dbReference type="RefSeq" id="YP_009952304.1">
    <property type="nucleotide sequence ID" value="NC_051610.1"/>
</dbReference>
<feature type="compositionally biased region" description="Basic and acidic residues" evidence="1">
    <location>
        <begin position="31"/>
        <end position="44"/>
    </location>
</feature>